<organism evidence="1 2">
    <name type="scientific">Lysinibacter cavernae</name>
    <dbReference type="NCBI Taxonomy" id="1640652"/>
    <lineage>
        <taxon>Bacteria</taxon>
        <taxon>Bacillati</taxon>
        <taxon>Actinomycetota</taxon>
        <taxon>Actinomycetes</taxon>
        <taxon>Micrococcales</taxon>
        <taxon>Microbacteriaceae</taxon>
        <taxon>Lysinibacter</taxon>
    </lineage>
</organism>
<dbReference type="RefSeq" id="WP_167149248.1">
    <property type="nucleotide sequence ID" value="NZ_JAAMOX010000001.1"/>
</dbReference>
<dbReference type="Proteomes" id="UP000541033">
    <property type="component" value="Unassembled WGS sequence"/>
</dbReference>
<dbReference type="Pfam" id="PF10604">
    <property type="entry name" value="Polyketide_cyc2"/>
    <property type="match status" value="1"/>
</dbReference>
<keyword evidence="2" id="KW-1185">Reference proteome</keyword>
<gene>
    <name evidence="1" type="ORF">FHX76_001417</name>
</gene>
<reference evidence="1 2" key="1">
    <citation type="submission" date="2020-02" db="EMBL/GenBank/DDBJ databases">
        <title>Sequencing the genomes of 1000 actinobacteria strains.</title>
        <authorList>
            <person name="Klenk H.-P."/>
        </authorList>
    </citation>
    <scope>NUCLEOTIDE SEQUENCE [LARGE SCALE GENOMIC DNA]</scope>
    <source>
        <strain evidence="1 2">DSM 27960</strain>
    </source>
</reference>
<evidence type="ECO:0008006" key="3">
    <source>
        <dbReference type="Google" id="ProtNLM"/>
    </source>
</evidence>
<dbReference type="AlphaFoldDB" id="A0A7X5R0Q2"/>
<protein>
    <recommendedName>
        <fullName evidence="3">Dimethyladenosine transferase</fullName>
    </recommendedName>
</protein>
<sequence>MSQTPAVTAVDRGKQQVARTAVIACEPHELFELLVDPHRHLEIDGSGSVGTAVSGPNRLSVGDTFSVEMKQAGVPYKITSTATTITPDRVVEWQHPGGHHWRWEFEPVDGGTRVTEIFDYRDAKAPWFLTLLLQPRMNAKGIESTLDGLQKRFAS</sequence>
<comment type="caution">
    <text evidence="1">The sequence shown here is derived from an EMBL/GenBank/DDBJ whole genome shotgun (WGS) entry which is preliminary data.</text>
</comment>
<dbReference type="EMBL" id="JAAMOX010000001">
    <property type="protein sequence ID" value="NIH53549.1"/>
    <property type="molecule type" value="Genomic_DNA"/>
</dbReference>
<dbReference type="InterPro" id="IPR019587">
    <property type="entry name" value="Polyketide_cyclase/dehydratase"/>
</dbReference>
<dbReference type="InterPro" id="IPR023393">
    <property type="entry name" value="START-like_dom_sf"/>
</dbReference>
<proteinExistence type="predicted"/>
<evidence type="ECO:0000313" key="1">
    <source>
        <dbReference type="EMBL" id="NIH53549.1"/>
    </source>
</evidence>
<dbReference type="Gene3D" id="3.30.530.20">
    <property type="match status" value="1"/>
</dbReference>
<name>A0A7X5R0Q2_9MICO</name>
<dbReference type="SUPFAM" id="SSF55961">
    <property type="entry name" value="Bet v1-like"/>
    <property type="match status" value="1"/>
</dbReference>
<accession>A0A7X5R0Q2</accession>
<evidence type="ECO:0000313" key="2">
    <source>
        <dbReference type="Proteomes" id="UP000541033"/>
    </source>
</evidence>